<keyword evidence="5" id="KW-0997">Cell inner membrane</keyword>
<proteinExistence type="inferred from homology"/>
<feature type="chain" id="PRO_5011489722" evidence="10">
    <location>
        <begin position="21"/>
        <end position="347"/>
    </location>
</feature>
<sequence length="347" mass="38740">MKKCQWVSILLLCLSLGAFAGDEAGKAYQAYLTAVETGNPQQIAETARLAYELGSKEYGKDSINTATLALNLANQTRDHKAATRLLKPSLAVFKATYGNDAVELLDLYLALQQHSDGGNSSYYHNYARISERHYGKHSYNHGIMLMELANAMTRNTPRQGRDYAQQALGLIARQAQGNTVQRAEAEFLNGIYAQGFNDPEQAIAHYEKVVALFNVLDYSHPYALAAHSRLVPLLEKEGQSEAATTHCLAIGQMTPWREDVEATPLYRKEPRWPRSALKRRQEGSVILKLTIDDKGFVSGTDLVENRGSKLFIKETEKAVSQWRYAPRFEDGQAVTAVTTVKIDFKLH</sequence>
<dbReference type="PROSITE" id="PS52015">
    <property type="entry name" value="TONB_CTD"/>
    <property type="match status" value="1"/>
</dbReference>
<evidence type="ECO:0000313" key="12">
    <source>
        <dbReference type="EMBL" id="SDJ12260.1"/>
    </source>
</evidence>
<evidence type="ECO:0000259" key="11">
    <source>
        <dbReference type="PROSITE" id="PS52015"/>
    </source>
</evidence>
<evidence type="ECO:0000256" key="10">
    <source>
        <dbReference type="SAM" id="SignalP"/>
    </source>
</evidence>
<keyword evidence="8" id="KW-1133">Transmembrane helix</keyword>
<keyword evidence="10" id="KW-0732">Signal</keyword>
<evidence type="ECO:0000256" key="2">
    <source>
        <dbReference type="ARBA" id="ARBA00006555"/>
    </source>
</evidence>
<dbReference type="GO" id="GO:0005886">
    <property type="term" value="C:plasma membrane"/>
    <property type="evidence" value="ECO:0007669"/>
    <property type="project" value="UniProtKB-SubCell"/>
</dbReference>
<protein>
    <submittedName>
        <fullName evidence="12">TonB family C-terminal domain-containing protein</fullName>
    </submittedName>
</protein>
<feature type="signal peptide" evidence="10">
    <location>
        <begin position="1"/>
        <end position="20"/>
    </location>
</feature>
<dbReference type="Gene3D" id="1.25.40.10">
    <property type="entry name" value="Tetratricopeptide repeat domain"/>
    <property type="match status" value="1"/>
</dbReference>
<evidence type="ECO:0000256" key="3">
    <source>
        <dbReference type="ARBA" id="ARBA00022448"/>
    </source>
</evidence>
<dbReference type="PANTHER" id="PTHR33446:SF14">
    <property type="entry name" value="PROTEIN TONB"/>
    <property type="match status" value="1"/>
</dbReference>
<keyword evidence="6" id="KW-0812">Transmembrane</keyword>
<evidence type="ECO:0000256" key="8">
    <source>
        <dbReference type="ARBA" id="ARBA00022989"/>
    </source>
</evidence>
<evidence type="ECO:0000256" key="9">
    <source>
        <dbReference type="ARBA" id="ARBA00023136"/>
    </source>
</evidence>
<keyword evidence="4" id="KW-1003">Cell membrane</keyword>
<dbReference type="SUPFAM" id="SSF74653">
    <property type="entry name" value="TolA/TonB C-terminal domain"/>
    <property type="match status" value="1"/>
</dbReference>
<evidence type="ECO:0000256" key="5">
    <source>
        <dbReference type="ARBA" id="ARBA00022519"/>
    </source>
</evidence>
<evidence type="ECO:0000256" key="7">
    <source>
        <dbReference type="ARBA" id="ARBA00022927"/>
    </source>
</evidence>
<evidence type="ECO:0000313" key="13">
    <source>
        <dbReference type="Proteomes" id="UP000199527"/>
    </source>
</evidence>
<keyword evidence="7" id="KW-0653">Protein transport</keyword>
<feature type="domain" description="TonB C-terminal" evidence="11">
    <location>
        <begin position="257"/>
        <end position="347"/>
    </location>
</feature>
<evidence type="ECO:0000256" key="4">
    <source>
        <dbReference type="ARBA" id="ARBA00022475"/>
    </source>
</evidence>
<dbReference type="NCBIfam" id="TIGR01352">
    <property type="entry name" value="tonB_Cterm"/>
    <property type="match status" value="1"/>
</dbReference>
<comment type="similarity">
    <text evidence="2">Belongs to the TonB family.</text>
</comment>
<keyword evidence="3" id="KW-0813">Transport</keyword>
<organism evidence="12 13">
    <name type="scientific">Ferrimonas sediminum</name>
    <dbReference type="NCBI Taxonomy" id="718193"/>
    <lineage>
        <taxon>Bacteria</taxon>
        <taxon>Pseudomonadati</taxon>
        <taxon>Pseudomonadota</taxon>
        <taxon>Gammaproteobacteria</taxon>
        <taxon>Alteromonadales</taxon>
        <taxon>Ferrimonadaceae</taxon>
        <taxon>Ferrimonas</taxon>
    </lineage>
</organism>
<dbReference type="InterPro" id="IPR051045">
    <property type="entry name" value="TonB-dependent_transducer"/>
</dbReference>
<dbReference type="InterPro" id="IPR037682">
    <property type="entry name" value="TonB_C"/>
</dbReference>
<evidence type="ECO:0000256" key="6">
    <source>
        <dbReference type="ARBA" id="ARBA00022692"/>
    </source>
</evidence>
<dbReference type="GO" id="GO:0015031">
    <property type="term" value="P:protein transport"/>
    <property type="evidence" value="ECO:0007669"/>
    <property type="project" value="UniProtKB-KW"/>
</dbReference>
<dbReference type="InterPro" id="IPR011990">
    <property type="entry name" value="TPR-like_helical_dom_sf"/>
</dbReference>
<dbReference type="GO" id="GO:0055085">
    <property type="term" value="P:transmembrane transport"/>
    <property type="evidence" value="ECO:0007669"/>
    <property type="project" value="InterPro"/>
</dbReference>
<dbReference type="RefSeq" id="WP_176819236.1">
    <property type="nucleotide sequence ID" value="NZ_FNEM01000005.1"/>
</dbReference>
<dbReference type="EMBL" id="FNEM01000005">
    <property type="protein sequence ID" value="SDJ12260.1"/>
    <property type="molecule type" value="Genomic_DNA"/>
</dbReference>
<dbReference type="Pfam" id="PF03544">
    <property type="entry name" value="TonB_C"/>
    <property type="match status" value="1"/>
</dbReference>
<dbReference type="Proteomes" id="UP000199527">
    <property type="component" value="Unassembled WGS sequence"/>
</dbReference>
<accession>A0A1G8R783</accession>
<dbReference type="PANTHER" id="PTHR33446">
    <property type="entry name" value="PROTEIN TONB-RELATED"/>
    <property type="match status" value="1"/>
</dbReference>
<reference evidence="13" key="1">
    <citation type="submission" date="2016-10" db="EMBL/GenBank/DDBJ databases">
        <authorList>
            <person name="Varghese N."/>
            <person name="Submissions S."/>
        </authorList>
    </citation>
    <scope>NUCLEOTIDE SEQUENCE [LARGE SCALE GENOMIC DNA]</scope>
    <source>
        <strain evidence="13">DSM 23317</strain>
    </source>
</reference>
<gene>
    <name evidence="12" type="ORF">SAMN04488540_10568</name>
</gene>
<comment type="subcellular location">
    <subcellularLocation>
        <location evidence="1">Cell inner membrane</location>
        <topology evidence="1">Single-pass membrane protein</topology>
        <orientation evidence="1">Periplasmic side</orientation>
    </subcellularLocation>
</comment>
<evidence type="ECO:0000256" key="1">
    <source>
        <dbReference type="ARBA" id="ARBA00004383"/>
    </source>
</evidence>
<dbReference type="SUPFAM" id="SSF48452">
    <property type="entry name" value="TPR-like"/>
    <property type="match status" value="1"/>
</dbReference>
<keyword evidence="9" id="KW-0472">Membrane</keyword>
<dbReference type="InterPro" id="IPR006260">
    <property type="entry name" value="TonB/TolA_C"/>
</dbReference>
<dbReference type="Gene3D" id="3.30.1150.10">
    <property type="match status" value="1"/>
</dbReference>
<name>A0A1G8R783_9GAMM</name>
<dbReference type="AlphaFoldDB" id="A0A1G8R783"/>
<keyword evidence="13" id="KW-1185">Reference proteome</keyword>